<dbReference type="PRINTS" id="PR00038">
    <property type="entry name" value="HTHLUXR"/>
</dbReference>
<evidence type="ECO:0000256" key="1">
    <source>
        <dbReference type="ARBA" id="ARBA00023015"/>
    </source>
</evidence>
<accession>A0ABX5VLN2</accession>
<dbReference type="Proteomes" id="UP000313948">
    <property type="component" value="Chromosome"/>
</dbReference>
<dbReference type="PROSITE" id="PS50110">
    <property type="entry name" value="RESPONSE_REGULATORY"/>
    <property type="match status" value="1"/>
</dbReference>
<feature type="domain" description="Response regulatory" evidence="6">
    <location>
        <begin position="3"/>
        <end position="113"/>
    </location>
</feature>
<keyword evidence="2" id="KW-0238">DNA-binding</keyword>
<dbReference type="PANTHER" id="PTHR44688:SF16">
    <property type="entry name" value="DNA-BINDING TRANSCRIPTIONAL ACTIVATOR DEVR_DOSR"/>
    <property type="match status" value="1"/>
</dbReference>
<organism evidence="7 8">
    <name type="scientific">Georgenia wutianyii</name>
    <dbReference type="NCBI Taxonomy" id="2585135"/>
    <lineage>
        <taxon>Bacteria</taxon>
        <taxon>Bacillati</taxon>
        <taxon>Actinomycetota</taxon>
        <taxon>Actinomycetes</taxon>
        <taxon>Micrococcales</taxon>
        <taxon>Bogoriellaceae</taxon>
        <taxon>Georgenia</taxon>
    </lineage>
</organism>
<protein>
    <submittedName>
        <fullName evidence="7">Response regulator transcription factor</fullName>
    </submittedName>
</protein>
<proteinExistence type="predicted"/>
<keyword evidence="3" id="KW-0804">Transcription</keyword>
<keyword evidence="1" id="KW-0805">Transcription regulation</keyword>
<dbReference type="PANTHER" id="PTHR44688">
    <property type="entry name" value="DNA-BINDING TRANSCRIPTIONAL ACTIVATOR DEVR_DOSR"/>
    <property type="match status" value="1"/>
</dbReference>
<evidence type="ECO:0000256" key="3">
    <source>
        <dbReference type="ARBA" id="ARBA00023163"/>
    </source>
</evidence>
<dbReference type="InterPro" id="IPR011006">
    <property type="entry name" value="CheY-like_superfamily"/>
</dbReference>
<dbReference type="Gene3D" id="3.40.50.2300">
    <property type="match status" value="1"/>
</dbReference>
<feature type="modified residue" description="4-aspartylphosphate" evidence="4">
    <location>
        <position position="49"/>
    </location>
</feature>
<dbReference type="EMBL" id="CP040899">
    <property type="protein sequence ID" value="QDB79382.1"/>
    <property type="molecule type" value="Genomic_DNA"/>
</dbReference>
<gene>
    <name evidence="7" type="ORF">FE251_08370</name>
</gene>
<name>A0ABX5VLN2_9MICO</name>
<evidence type="ECO:0000259" key="6">
    <source>
        <dbReference type="PROSITE" id="PS50110"/>
    </source>
</evidence>
<dbReference type="SMART" id="SM00421">
    <property type="entry name" value="HTH_LUXR"/>
    <property type="match status" value="1"/>
</dbReference>
<evidence type="ECO:0000256" key="2">
    <source>
        <dbReference type="ARBA" id="ARBA00023125"/>
    </source>
</evidence>
<dbReference type="SUPFAM" id="SSF46894">
    <property type="entry name" value="C-terminal effector domain of the bipartite response regulators"/>
    <property type="match status" value="1"/>
</dbReference>
<dbReference type="InterPro" id="IPR000792">
    <property type="entry name" value="Tscrpt_reg_LuxR_C"/>
</dbReference>
<dbReference type="InterPro" id="IPR016032">
    <property type="entry name" value="Sig_transdc_resp-reg_C-effctor"/>
</dbReference>
<reference evidence="7 8" key="1">
    <citation type="submission" date="2019-05" db="EMBL/GenBank/DDBJ databases">
        <title>Georgenia *** sp. nov., and Georgenia *** sp. nov., isolated from the intestinal contents of plateau pika (Ochotona curzoniae) in the Qinghai-Tibet plateau of China.</title>
        <authorList>
            <person name="Tian Z."/>
        </authorList>
    </citation>
    <scope>NUCLEOTIDE SEQUENCE [LARGE SCALE GENOMIC DNA]</scope>
    <source>
        <strain evidence="7 8">Z294</strain>
    </source>
</reference>
<dbReference type="SUPFAM" id="SSF52172">
    <property type="entry name" value="CheY-like"/>
    <property type="match status" value="1"/>
</dbReference>
<keyword evidence="4" id="KW-0597">Phosphoprotein</keyword>
<evidence type="ECO:0000313" key="7">
    <source>
        <dbReference type="EMBL" id="QDB79382.1"/>
    </source>
</evidence>
<sequence length="210" mass="22292">MPTVFVVSPVAMFREGIASYLEGCPGFEVVGVSGTLTGEARAADVCVVDRADLETERAGPFCSNMRRSGTNVVVIGVRREGGDVLVWLEAGAAGYVTRDESLADLHEAILETLRYGARVEPDDVALLLQRLRNPPVPSGGEDHGPAAALTHREQEVADLVCQSLSNQEIASVLGISIHTTKHHVRSTMAKLGVDRRGRVPAALAGIEAAE</sequence>
<feature type="domain" description="HTH luxR-type" evidence="5">
    <location>
        <begin position="142"/>
        <end position="208"/>
    </location>
</feature>
<dbReference type="InterPro" id="IPR001789">
    <property type="entry name" value="Sig_transdc_resp-reg_receiver"/>
</dbReference>
<keyword evidence="8" id="KW-1185">Reference proteome</keyword>
<dbReference type="CDD" id="cd06170">
    <property type="entry name" value="LuxR_C_like"/>
    <property type="match status" value="1"/>
</dbReference>
<evidence type="ECO:0000313" key="8">
    <source>
        <dbReference type="Proteomes" id="UP000313948"/>
    </source>
</evidence>
<dbReference type="Pfam" id="PF00196">
    <property type="entry name" value="GerE"/>
    <property type="match status" value="1"/>
</dbReference>
<evidence type="ECO:0000256" key="4">
    <source>
        <dbReference type="PROSITE-ProRule" id="PRU00169"/>
    </source>
</evidence>
<evidence type="ECO:0000259" key="5">
    <source>
        <dbReference type="PROSITE" id="PS50043"/>
    </source>
</evidence>
<dbReference type="PROSITE" id="PS50043">
    <property type="entry name" value="HTH_LUXR_2"/>
    <property type="match status" value="1"/>
</dbReference>